<dbReference type="InterPro" id="IPR016039">
    <property type="entry name" value="Thiolase-like"/>
</dbReference>
<dbReference type="RefSeq" id="WP_118325711.1">
    <property type="nucleotide sequence ID" value="NZ_DAWEIE010000019.1"/>
</dbReference>
<evidence type="ECO:0000313" key="10">
    <source>
        <dbReference type="EMBL" id="RGU89694.1"/>
    </source>
</evidence>
<dbReference type="InterPro" id="IPR020613">
    <property type="entry name" value="Thiolase_CS"/>
</dbReference>
<reference evidence="10 11" key="1">
    <citation type="submission" date="2018-08" db="EMBL/GenBank/DDBJ databases">
        <title>A genome reference for cultivated species of the human gut microbiota.</title>
        <authorList>
            <person name="Zou Y."/>
            <person name="Xue W."/>
            <person name="Luo G."/>
        </authorList>
    </citation>
    <scope>NUCLEOTIDE SEQUENCE [LARGE SCALE GENOMIC DNA]</scope>
    <source>
        <strain evidence="10 11">AF15-20</strain>
    </source>
</reference>
<dbReference type="EMBL" id="QRYQ01000024">
    <property type="protein sequence ID" value="RGU89694.1"/>
    <property type="molecule type" value="Genomic_DNA"/>
</dbReference>
<dbReference type="InterPro" id="IPR020610">
    <property type="entry name" value="Thiolase_AS"/>
</dbReference>
<dbReference type="InterPro" id="IPR020615">
    <property type="entry name" value="Thiolase_acyl_enz_int_AS"/>
</dbReference>
<dbReference type="GeneID" id="66578814"/>
<gene>
    <name evidence="10" type="ORF">DWW32_10390</name>
</gene>
<dbReference type="FunFam" id="3.40.47.10:FF:000010">
    <property type="entry name" value="Acetyl-CoA acetyltransferase (Thiolase)"/>
    <property type="match status" value="1"/>
</dbReference>
<dbReference type="Proteomes" id="UP000265489">
    <property type="component" value="Unassembled WGS sequence"/>
</dbReference>
<dbReference type="PANTHER" id="PTHR18919">
    <property type="entry name" value="ACETYL-COA C-ACYLTRANSFERASE"/>
    <property type="match status" value="1"/>
</dbReference>
<comment type="similarity">
    <text evidence="1 7">Belongs to the thiolase-like superfamily. Thiolase family.</text>
</comment>
<dbReference type="GO" id="GO:0003985">
    <property type="term" value="F:acetyl-CoA C-acetyltransferase activity"/>
    <property type="evidence" value="ECO:0007669"/>
    <property type="project" value="UniProtKB-EC"/>
</dbReference>
<dbReference type="PIRSF" id="PIRSF000429">
    <property type="entry name" value="Ac-CoA_Ac_transf"/>
    <property type="match status" value="1"/>
</dbReference>
<evidence type="ECO:0000259" key="8">
    <source>
        <dbReference type="Pfam" id="PF00108"/>
    </source>
</evidence>
<accession>A0A395W543</accession>
<dbReference type="NCBIfam" id="TIGR01930">
    <property type="entry name" value="AcCoA-C-Actrans"/>
    <property type="match status" value="1"/>
</dbReference>
<dbReference type="InterPro" id="IPR002155">
    <property type="entry name" value="Thiolase"/>
</dbReference>
<sequence>MRKAYIVAAKRSAIGTFLGSLTDVDLATVGATVLKETIKQANIDPANLDEVIIGNVIAAGLGQNIARHVAFDAGIPVEVCAQSINMLCGSGLKAVMEATLRIQANFGDLYVAGGVESMTRAPFMLSYKNRTGTKMGDQKLVDAMLHDGLTDAMYGIHMGCTADNIAKKYNISREAQDEFAFASQEKALAAIAAGKFKDEIVPITYKTRKGEVVFDTDEHPRKTSLEKLAKLRPAFNANGTVTAGNASGINDGASFTIVASEDAVKKYNLTPIAEVIGFGQGGVDPRVMGLGPTPAILNALKYADLKIEDLDLVELNEAFAAQSLGVIHELEEATGMDREAFLAKTNVNGGAIALGHPVGASGNRILVSLLYEMQKRKSKIGLASLCIGGGQGAAVIVKMCD</sequence>
<dbReference type="PROSITE" id="PS00098">
    <property type="entry name" value="THIOLASE_1"/>
    <property type="match status" value="1"/>
</dbReference>
<evidence type="ECO:0000256" key="2">
    <source>
        <dbReference type="ARBA" id="ARBA00012705"/>
    </source>
</evidence>
<dbReference type="PROSITE" id="PS00099">
    <property type="entry name" value="THIOLASE_3"/>
    <property type="match status" value="1"/>
</dbReference>
<comment type="caution">
    <text evidence="10">The sequence shown here is derived from an EMBL/GenBank/DDBJ whole genome shotgun (WGS) entry which is preliminary data.</text>
</comment>
<protein>
    <recommendedName>
        <fullName evidence="2">acetyl-CoA C-acetyltransferase</fullName>
        <ecNumber evidence="2">2.3.1.9</ecNumber>
    </recommendedName>
    <alternativeName>
        <fullName evidence="5">Acetoacetyl-CoA thiolase</fullName>
    </alternativeName>
</protein>
<feature type="active site" description="Proton acceptor" evidence="6">
    <location>
        <position position="356"/>
    </location>
</feature>
<evidence type="ECO:0000256" key="6">
    <source>
        <dbReference type="PIRSR" id="PIRSR000429-1"/>
    </source>
</evidence>
<proteinExistence type="inferred from homology"/>
<evidence type="ECO:0000256" key="7">
    <source>
        <dbReference type="RuleBase" id="RU003557"/>
    </source>
</evidence>
<dbReference type="EC" id="2.3.1.9" evidence="2"/>
<name>A0A395W543_9FIRM</name>
<dbReference type="PROSITE" id="PS00737">
    <property type="entry name" value="THIOLASE_2"/>
    <property type="match status" value="1"/>
</dbReference>
<feature type="domain" description="Thiolase N-terminal" evidence="8">
    <location>
        <begin position="5"/>
        <end position="262"/>
    </location>
</feature>
<dbReference type="SUPFAM" id="SSF53901">
    <property type="entry name" value="Thiolase-like"/>
    <property type="match status" value="2"/>
</dbReference>
<keyword evidence="3 7" id="KW-0808">Transferase</keyword>
<evidence type="ECO:0000256" key="4">
    <source>
        <dbReference type="ARBA" id="ARBA00023315"/>
    </source>
</evidence>
<organism evidence="10 11">
    <name type="scientific">Holdemanella biformis</name>
    <dbReference type="NCBI Taxonomy" id="1735"/>
    <lineage>
        <taxon>Bacteria</taxon>
        <taxon>Bacillati</taxon>
        <taxon>Bacillota</taxon>
        <taxon>Erysipelotrichia</taxon>
        <taxon>Erysipelotrichales</taxon>
        <taxon>Erysipelotrichaceae</taxon>
        <taxon>Holdemanella</taxon>
    </lineage>
</organism>
<dbReference type="InterPro" id="IPR020617">
    <property type="entry name" value="Thiolase_C"/>
</dbReference>
<dbReference type="Pfam" id="PF02803">
    <property type="entry name" value="Thiolase_C"/>
    <property type="match status" value="1"/>
</dbReference>
<dbReference type="PANTHER" id="PTHR18919:SF107">
    <property type="entry name" value="ACETYL-COA ACETYLTRANSFERASE, CYTOSOLIC"/>
    <property type="match status" value="1"/>
</dbReference>
<dbReference type="Gene3D" id="3.40.47.10">
    <property type="match status" value="2"/>
</dbReference>
<feature type="active site" description="Acyl-thioester intermediate" evidence="6">
    <location>
        <position position="88"/>
    </location>
</feature>
<feature type="domain" description="Thiolase C-terminal" evidence="9">
    <location>
        <begin position="270"/>
        <end position="398"/>
    </location>
</feature>
<dbReference type="InterPro" id="IPR020616">
    <property type="entry name" value="Thiolase_N"/>
</dbReference>
<evidence type="ECO:0000313" key="11">
    <source>
        <dbReference type="Proteomes" id="UP000265489"/>
    </source>
</evidence>
<feature type="active site" description="Proton acceptor" evidence="6">
    <location>
        <position position="386"/>
    </location>
</feature>
<dbReference type="Pfam" id="PF00108">
    <property type="entry name" value="Thiolase_N"/>
    <property type="match status" value="1"/>
</dbReference>
<evidence type="ECO:0000256" key="3">
    <source>
        <dbReference type="ARBA" id="ARBA00022679"/>
    </source>
</evidence>
<evidence type="ECO:0000259" key="9">
    <source>
        <dbReference type="Pfam" id="PF02803"/>
    </source>
</evidence>
<dbReference type="AlphaFoldDB" id="A0A395W543"/>
<dbReference type="CDD" id="cd00751">
    <property type="entry name" value="thiolase"/>
    <property type="match status" value="1"/>
</dbReference>
<evidence type="ECO:0000256" key="1">
    <source>
        <dbReference type="ARBA" id="ARBA00010982"/>
    </source>
</evidence>
<keyword evidence="4 7" id="KW-0012">Acyltransferase</keyword>
<evidence type="ECO:0000256" key="5">
    <source>
        <dbReference type="ARBA" id="ARBA00030755"/>
    </source>
</evidence>